<proteinExistence type="predicted"/>
<reference evidence="10 11" key="1">
    <citation type="journal article" date="2019" name="Mol. Ecol. Resour.">
        <title>Chromosome-level genome assembly of Triplophysa tibetana, a fish adapted to the harsh high-altitude environment of the Tibetan Plateau.</title>
        <authorList>
            <person name="Yang X."/>
            <person name="Liu H."/>
            <person name="Ma Z."/>
            <person name="Zou Y."/>
            <person name="Zou M."/>
            <person name="Mao Y."/>
            <person name="Li X."/>
            <person name="Wang H."/>
            <person name="Chen T."/>
            <person name="Wang W."/>
            <person name="Yang R."/>
        </authorList>
    </citation>
    <scope>NUCLEOTIDE SEQUENCE [LARGE SCALE GENOMIC DNA]</scope>
    <source>
        <strain evidence="10">TTIB1903HZAU</strain>
        <tissue evidence="10">Muscle</tissue>
    </source>
</reference>
<dbReference type="EMBL" id="SOYY01000018">
    <property type="protein sequence ID" value="KAA0708548.1"/>
    <property type="molecule type" value="Genomic_DNA"/>
</dbReference>
<keyword evidence="11" id="KW-1185">Reference proteome</keyword>
<dbReference type="SUPFAM" id="SSF103637">
    <property type="entry name" value="CCHHC domain"/>
    <property type="match status" value="1"/>
</dbReference>
<evidence type="ECO:0000256" key="4">
    <source>
        <dbReference type="ARBA" id="ARBA00022833"/>
    </source>
</evidence>
<evidence type="ECO:0000256" key="8">
    <source>
        <dbReference type="PROSITE-ProRule" id="PRU01143"/>
    </source>
</evidence>
<organism evidence="10 11">
    <name type="scientific">Triplophysa tibetana</name>
    <dbReference type="NCBI Taxonomy" id="1572043"/>
    <lineage>
        <taxon>Eukaryota</taxon>
        <taxon>Metazoa</taxon>
        <taxon>Chordata</taxon>
        <taxon>Craniata</taxon>
        <taxon>Vertebrata</taxon>
        <taxon>Euteleostomi</taxon>
        <taxon>Actinopterygii</taxon>
        <taxon>Neopterygii</taxon>
        <taxon>Teleostei</taxon>
        <taxon>Ostariophysi</taxon>
        <taxon>Cypriniformes</taxon>
        <taxon>Nemacheilidae</taxon>
        <taxon>Triplophysa</taxon>
    </lineage>
</organism>
<dbReference type="AlphaFoldDB" id="A0A5A9NGQ1"/>
<protein>
    <submittedName>
        <fullName evidence="10">Myelin transcription factor 1-like protein</fullName>
    </submittedName>
</protein>
<dbReference type="GO" id="GO:0005634">
    <property type="term" value="C:nucleus"/>
    <property type="evidence" value="ECO:0007669"/>
    <property type="project" value="UniProtKB-SubCell"/>
</dbReference>
<keyword evidence="7" id="KW-0539">Nucleus</keyword>
<keyword evidence="4" id="KW-0862">Zinc</keyword>
<keyword evidence="3 8" id="KW-0863">Zinc-finger</keyword>
<dbReference type="PROSITE" id="PS51802">
    <property type="entry name" value="ZF_CCHHC"/>
    <property type="match status" value="1"/>
</dbReference>
<evidence type="ECO:0000256" key="7">
    <source>
        <dbReference type="ARBA" id="ARBA00023242"/>
    </source>
</evidence>
<evidence type="ECO:0000256" key="2">
    <source>
        <dbReference type="ARBA" id="ARBA00022723"/>
    </source>
</evidence>
<feature type="chain" id="PRO_5023072507" evidence="9">
    <location>
        <begin position="17"/>
        <end position="174"/>
    </location>
</feature>
<evidence type="ECO:0000313" key="10">
    <source>
        <dbReference type="EMBL" id="KAA0708548.1"/>
    </source>
</evidence>
<evidence type="ECO:0000313" key="11">
    <source>
        <dbReference type="Proteomes" id="UP000324632"/>
    </source>
</evidence>
<evidence type="ECO:0000256" key="6">
    <source>
        <dbReference type="ARBA" id="ARBA00023163"/>
    </source>
</evidence>
<dbReference type="GO" id="GO:0008270">
    <property type="term" value="F:zinc ion binding"/>
    <property type="evidence" value="ECO:0007669"/>
    <property type="project" value="UniProtKB-KW"/>
</dbReference>
<feature type="signal peptide" evidence="9">
    <location>
        <begin position="1"/>
        <end position="16"/>
    </location>
</feature>
<keyword evidence="5" id="KW-0805">Transcription regulation</keyword>
<dbReference type="Gene3D" id="4.10.320.30">
    <property type="match status" value="1"/>
</dbReference>
<accession>A0A5A9NGQ1</accession>
<dbReference type="Proteomes" id="UP000324632">
    <property type="component" value="Chromosome 18"/>
</dbReference>
<evidence type="ECO:0000256" key="3">
    <source>
        <dbReference type="ARBA" id="ARBA00022771"/>
    </source>
</evidence>
<evidence type="ECO:0000256" key="5">
    <source>
        <dbReference type="ARBA" id="ARBA00023015"/>
    </source>
</evidence>
<dbReference type="InterPro" id="IPR002515">
    <property type="entry name" value="Znf_C2H2C"/>
</dbReference>
<name>A0A5A9NGQ1_9TELE</name>
<dbReference type="InterPro" id="IPR036060">
    <property type="entry name" value="Znf_C2H2C_sf"/>
</dbReference>
<sequence length="174" mass="19181">MQFIFFIIIHAADISALLEQHKKRQAYRGFYGSLDSRPEIRLIADSFPQMEVDAAEKRHRTRSKVAVEAAQELFSCPTPGCDGSGHVSGKYARHRSTPPLSLSLSLSLSSSSSSPSVSLPRSTFLFSHPAPPPLPLILALYSTFPVQLLRLFLHPSLIPLFSSIQPPFSYLSDG</sequence>
<gene>
    <name evidence="10" type="ORF">E1301_Tti005791</name>
</gene>
<comment type="subcellular location">
    <subcellularLocation>
        <location evidence="1">Nucleus</location>
    </subcellularLocation>
</comment>
<evidence type="ECO:0000256" key="1">
    <source>
        <dbReference type="ARBA" id="ARBA00004123"/>
    </source>
</evidence>
<keyword evidence="6" id="KW-0804">Transcription</keyword>
<evidence type="ECO:0000256" key="9">
    <source>
        <dbReference type="SAM" id="SignalP"/>
    </source>
</evidence>
<keyword evidence="2" id="KW-0479">Metal-binding</keyword>
<keyword evidence="9" id="KW-0732">Signal</keyword>
<dbReference type="Pfam" id="PF01530">
    <property type="entry name" value="zf-C2HC"/>
    <property type="match status" value="1"/>
</dbReference>
<comment type="caution">
    <text evidence="10">The sequence shown here is derived from an EMBL/GenBank/DDBJ whole genome shotgun (WGS) entry which is preliminary data.</text>
</comment>
<dbReference type="GO" id="GO:0006355">
    <property type="term" value="P:regulation of DNA-templated transcription"/>
    <property type="evidence" value="ECO:0007669"/>
    <property type="project" value="InterPro"/>
</dbReference>